<sequence length="134" mass="14437">MILGHAAFSDDAATSRGSATPLRREQKAIRIVSEKVVRKGLNSENLCAKSPVDPRPFASVAVRTPPSGRSAVNRLVFSGDSGGVSVNGRPSLHAETERLTQGIQQIKNFSGVNVISLFKPCLSLLDSYKNVNYR</sequence>
<protein>
    <submittedName>
        <fullName evidence="2">Uncharacterized protein</fullName>
    </submittedName>
</protein>
<accession>A0A834IMC8</accession>
<dbReference type="EMBL" id="JAACXV010000290">
    <property type="protein sequence ID" value="KAF7280508.1"/>
    <property type="molecule type" value="Genomic_DNA"/>
</dbReference>
<name>A0A834IMC8_RHYFE</name>
<keyword evidence="3" id="KW-1185">Reference proteome</keyword>
<organism evidence="2 3">
    <name type="scientific">Rhynchophorus ferrugineus</name>
    <name type="common">Red palm weevil</name>
    <name type="synonym">Curculio ferrugineus</name>
    <dbReference type="NCBI Taxonomy" id="354439"/>
    <lineage>
        <taxon>Eukaryota</taxon>
        <taxon>Metazoa</taxon>
        <taxon>Ecdysozoa</taxon>
        <taxon>Arthropoda</taxon>
        <taxon>Hexapoda</taxon>
        <taxon>Insecta</taxon>
        <taxon>Pterygota</taxon>
        <taxon>Neoptera</taxon>
        <taxon>Endopterygota</taxon>
        <taxon>Coleoptera</taxon>
        <taxon>Polyphaga</taxon>
        <taxon>Cucujiformia</taxon>
        <taxon>Curculionidae</taxon>
        <taxon>Dryophthorinae</taxon>
        <taxon>Rhynchophorus</taxon>
    </lineage>
</organism>
<evidence type="ECO:0000313" key="2">
    <source>
        <dbReference type="EMBL" id="KAF7280508.1"/>
    </source>
</evidence>
<evidence type="ECO:0000256" key="1">
    <source>
        <dbReference type="SAM" id="MobiDB-lite"/>
    </source>
</evidence>
<reference evidence="2" key="1">
    <citation type="submission" date="2020-08" db="EMBL/GenBank/DDBJ databases">
        <title>Genome sequencing and assembly of the red palm weevil Rhynchophorus ferrugineus.</title>
        <authorList>
            <person name="Dias G.B."/>
            <person name="Bergman C.M."/>
            <person name="Manee M."/>
        </authorList>
    </citation>
    <scope>NUCLEOTIDE SEQUENCE</scope>
    <source>
        <strain evidence="2">AA-2017</strain>
        <tissue evidence="2">Whole larva</tissue>
    </source>
</reference>
<comment type="caution">
    <text evidence="2">The sequence shown here is derived from an EMBL/GenBank/DDBJ whole genome shotgun (WGS) entry which is preliminary data.</text>
</comment>
<proteinExistence type="predicted"/>
<dbReference type="Proteomes" id="UP000625711">
    <property type="component" value="Unassembled WGS sequence"/>
</dbReference>
<feature type="region of interest" description="Disordered" evidence="1">
    <location>
        <begin position="1"/>
        <end position="24"/>
    </location>
</feature>
<evidence type="ECO:0000313" key="3">
    <source>
        <dbReference type="Proteomes" id="UP000625711"/>
    </source>
</evidence>
<gene>
    <name evidence="2" type="ORF">GWI33_005813</name>
</gene>
<dbReference type="AlphaFoldDB" id="A0A834IMC8"/>